<dbReference type="OMA" id="NILPWAT"/>
<protein>
    <submittedName>
        <fullName evidence="1">Uncharacterized protein</fullName>
    </submittedName>
</protein>
<dbReference type="PANTHER" id="PTHR12170">
    <property type="entry name" value="MACROPHAGE ERYTHROBLAST ATTACHER-RELATED"/>
    <property type="match status" value="1"/>
</dbReference>
<dbReference type="AlphaFoldDB" id="G0TUH5"/>
<sequence length="630" mass="69264">MHAAVQDAVETLRQLQKLSRELQPVKNALATLIKRERASPNPAAAAGSLDKIALRVSDVSRKYGAFIDRLSLLLENELPQLQIINCLVGVCGENGQDSPAVDKSKKSGSCVDDPFRVVCPPAVPYMLNSVDYHIVCRTVRLHIEMVDYIVATERYQLARHVADAYGLPLYLFPKLAALVLPPLPPIQNSAPGNDAKGRESISLPSSNVVSPFLGSVQAKTLCCPNWSLPQCSVVAPEHIAIQCIERRHSVTEAIAYCEERLLPALESISVEVRPRDMEKLYDLLLDLHATRIVQMFREGETRQGNIHAYLAKNILPWATRRPLFVQRIINFLTLVGESSSVVEATAEGSVGDEVTSSDKSRGPLAGVLQKKEEAIRLVECMMSAEGFHKLTTLFHRIAILAGSQILSLADALEKRRNLGAAGVAGTEDQSSKTPPVLPDLVARLVATSMLLKDEYIDRMVIERSQDAKTGDTDKEMLVPASHLCTQSGSFAFDSAIMTVIENMLALFTHESQSSGVEDMGSVGSNHCAGYGSRALEAKEILAADERWGNEVLFIRRHTRFYCYVTRECFDGSCSGNYPLALPNGTVVSKFAVLQCCMKKIGEDNRVKTVVVCPRTKEEFPLSQLKRVYVT</sequence>
<dbReference type="GO" id="GO:0034657">
    <property type="term" value="C:GID complex"/>
    <property type="evidence" value="ECO:0007669"/>
    <property type="project" value="TreeGrafter"/>
</dbReference>
<reference evidence="1" key="1">
    <citation type="journal article" date="2012" name="Proc. Natl. Acad. Sci. U.S.A.">
        <title>Antigenic diversity is generated by distinct evolutionary mechanisms in African trypanosome species.</title>
        <authorList>
            <person name="Jackson A.P."/>
            <person name="Berry A."/>
            <person name="Aslett M."/>
            <person name="Allison H.C."/>
            <person name="Burton P."/>
            <person name="Vavrova-Anderson J."/>
            <person name="Brown R."/>
            <person name="Browne H."/>
            <person name="Corton N."/>
            <person name="Hauser H."/>
            <person name="Gamble J."/>
            <person name="Gilderthorp R."/>
            <person name="Marcello L."/>
            <person name="McQuillan J."/>
            <person name="Otto T.D."/>
            <person name="Quail M.A."/>
            <person name="Sanders M.J."/>
            <person name="van Tonder A."/>
            <person name="Ginger M.L."/>
            <person name="Field M.C."/>
            <person name="Barry J.D."/>
            <person name="Hertz-Fowler C."/>
            <person name="Berriman M."/>
        </authorList>
    </citation>
    <scope>NUCLEOTIDE SEQUENCE</scope>
    <source>
        <strain evidence="1">Y486</strain>
    </source>
</reference>
<organism evidence="1">
    <name type="scientific">Trypanosoma vivax (strain Y486)</name>
    <dbReference type="NCBI Taxonomy" id="1055687"/>
    <lineage>
        <taxon>Eukaryota</taxon>
        <taxon>Discoba</taxon>
        <taxon>Euglenozoa</taxon>
        <taxon>Kinetoplastea</taxon>
        <taxon>Metakinetoplastina</taxon>
        <taxon>Trypanosomatida</taxon>
        <taxon>Trypanosomatidae</taxon>
        <taxon>Trypanosoma</taxon>
        <taxon>Duttonella</taxon>
    </lineage>
</organism>
<evidence type="ECO:0000313" key="1">
    <source>
        <dbReference type="EMBL" id="CCC47609.1"/>
    </source>
</evidence>
<gene>
    <name evidence="1" type="ORF">TVY486_0402750</name>
</gene>
<proteinExistence type="predicted"/>
<dbReference type="InterPro" id="IPR045098">
    <property type="entry name" value="Fyv10_fam"/>
</dbReference>
<dbReference type="GO" id="GO:0043161">
    <property type="term" value="P:proteasome-mediated ubiquitin-dependent protein catabolic process"/>
    <property type="evidence" value="ECO:0007669"/>
    <property type="project" value="InterPro"/>
</dbReference>
<name>G0TUH5_TRYVY</name>
<dbReference type="EMBL" id="HE573020">
    <property type="protein sequence ID" value="CCC47609.1"/>
    <property type="molecule type" value="Genomic_DNA"/>
</dbReference>
<dbReference type="GO" id="GO:0004842">
    <property type="term" value="F:ubiquitin-protein transferase activity"/>
    <property type="evidence" value="ECO:0007669"/>
    <property type="project" value="InterPro"/>
</dbReference>
<dbReference type="GO" id="GO:0005634">
    <property type="term" value="C:nucleus"/>
    <property type="evidence" value="ECO:0007669"/>
    <property type="project" value="TreeGrafter"/>
</dbReference>
<dbReference type="GO" id="GO:0005737">
    <property type="term" value="C:cytoplasm"/>
    <property type="evidence" value="ECO:0007669"/>
    <property type="project" value="TreeGrafter"/>
</dbReference>
<dbReference type="PANTHER" id="PTHR12170:SF2">
    <property type="entry name" value="E3 UBIQUITIN-PROTEIN TRANSFERASE MAEA"/>
    <property type="match status" value="1"/>
</dbReference>
<dbReference type="VEuPathDB" id="TriTrypDB:TvY486_0402750"/>
<accession>G0TUH5</accession>